<dbReference type="SUPFAM" id="SSF52047">
    <property type="entry name" value="RNI-like"/>
    <property type="match status" value="1"/>
</dbReference>
<evidence type="ECO:0000259" key="1">
    <source>
        <dbReference type="PROSITE" id="PS50181"/>
    </source>
</evidence>
<dbReference type="AlphaFoldDB" id="A0A6C0CAB8"/>
<dbReference type="EMBL" id="MN739362">
    <property type="protein sequence ID" value="QHT01042.1"/>
    <property type="molecule type" value="Genomic_DNA"/>
</dbReference>
<dbReference type="PROSITE" id="PS50181">
    <property type="entry name" value="FBOX"/>
    <property type="match status" value="1"/>
</dbReference>
<dbReference type="Gene3D" id="3.80.10.10">
    <property type="entry name" value="Ribonuclease Inhibitor"/>
    <property type="match status" value="1"/>
</dbReference>
<evidence type="ECO:0000313" key="2">
    <source>
        <dbReference type="EMBL" id="QHT01042.1"/>
    </source>
</evidence>
<name>A0A6C0CAB8_9ZZZZ</name>
<feature type="domain" description="F-box" evidence="1">
    <location>
        <begin position="1"/>
        <end position="44"/>
    </location>
</feature>
<protein>
    <recommendedName>
        <fullName evidence="1">F-box domain-containing protein</fullName>
    </recommendedName>
</protein>
<dbReference type="InterPro" id="IPR032675">
    <property type="entry name" value="LRR_dom_sf"/>
</dbReference>
<dbReference type="InterPro" id="IPR001810">
    <property type="entry name" value="F-box_dom"/>
</dbReference>
<accession>A0A6C0CAB8</accession>
<sequence>MLSFPQDITSHILNFLNLDDVRSFALTRTECYKIFAYHIAFDRLVRLNHLRCPIIERVLSDWKFCKLDLSNTMISDQFPIQLLKCNTLILHHCYLITDAFIKKLKSCENLDISYCVNVTGEFIETKKVWKYLKLTGCYFMDPHSLLNLNCEVLDLTDSLLIYDLCENQKYCGDVLKGLQKCKTIYLSRYFDKDGGVYRYDDIVFDALSENIMFVDNFLYITHQDVQNNTQILTKSQNDSLSIGRTPPAAIIVPDDSDIIKPFFYNSISGGFCASKILPQSFRPPGFVSICKNYHYDVEDPTFLINQYLSDREKYIHALISNMTNPNLMKYNFTAYFRNILRSINSLEDKITDRLYFRTYHPTEDGLLGPQYRDCDYITQGNGGATKNYGSIPDSENVIKSLIKLIVTPEISILFDHKSIMTNEEYHLHHNNKYVYVDILATLEEECIFPKQLSKEEYDIAFKVIKDDPMSREEMKEKYATAIIDYNGDPKLICNFDETEPVPQIADYPKKMVVESKASKIIELIMEMIYFVTESTIKTIIIAIIKLLKIYDILMR</sequence>
<reference evidence="2" key="1">
    <citation type="journal article" date="2020" name="Nature">
        <title>Giant virus diversity and host interactions through global metagenomics.</title>
        <authorList>
            <person name="Schulz F."/>
            <person name="Roux S."/>
            <person name="Paez-Espino D."/>
            <person name="Jungbluth S."/>
            <person name="Walsh D.A."/>
            <person name="Denef V.J."/>
            <person name="McMahon K.D."/>
            <person name="Konstantinidis K.T."/>
            <person name="Eloe-Fadrosh E.A."/>
            <person name="Kyrpides N.C."/>
            <person name="Woyke T."/>
        </authorList>
    </citation>
    <scope>NUCLEOTIDE SEQUENCE</scope>
    <source>
        <strain evidence="2">GVMAG-M-3300020192-26</strain>
    </source>
</reference>
<proteinExistence type="predicted"/>
<organism evidence="2">
    <name type="scientific">viral metagenome</name>
    <dbReference type="NCBI Taxonomy" id="1070528"/>
    <lineage>
        <taxon>unclassified sequences</taxon>
        <taxon>metagenomes</taxon>
        <taxon>organismal metagenomes</taxon>
    </lineage>
</organism>